<feature type="domain" description="FAD-binding PCMH-type" evidence="6">
    <location>
        <begin position="26"/>
        <end position="193"/>
    </location>
</feature>
<evidence type="ECO:0000259" key="6">
    <source>
        <dbReference type="PROSITE" id="PS51387"/>
    </source>
</evidence>
<evidence type="ECO:0000256" key="2">
    <source>
        <dbReference type="ARBA" id="ARBA00005466"/>
    </source>
</evidence>
<accession>A0ABN2WF00</accession>
<keyword evidence="4" id="KW-0274">FAD</keyword>
<dbReference type="PANTHER" id="PTHR42973">
    <property type="entry name" value="BINDING OXIDOREDUCTASE, PUTATIVE (AFU_ORTHOLOGUE AFUA_1G17690)-RELATED"/>
    <property type="match status" value="1"/>
</dbReference>
<dbReference type="Gene3D" id="3.30.465.10">
    <property type="match status" value="1"/>
</dbReference>
<evidence type="ECO:0000313" key="8">
    <source>
        <dbReference type="Proteomes" id="UP001500984"/>
    </source>
</evidence>
<dbReference type="InterPro" id="IPR016166">
    <property type="entry name" value="FAD-bd_PCMH"/>
</dbReference>
<dbReference type="Gene3D" id="3.40.462.20">
    <property type="match status" value="1"/>
</dbReference>
<dbReference type="PROSITE" id="PS51387">
    <property type="entry name" value="FAD_PCMH"/>
    <property type="match status" value="1"/>
</dbReference>
<organism evidence="7 8">
    <name type="scientific">Brevibacterium salitolerans</name>
    <dbReference type="NCBI Taxonomy" id="1403566"/>
    <lineage>
        <taxon>Bacteria</taxon>
        <taxon>Bacillati</taxon>
        <taxon>Actinomycetota</taxon>
        <taxon>Actinomycetes</taxon>
        <taxon>Micrococcales</taxon>
        <taxon>Brevibacteriaceae</taxon>
        <taxon>Brevibacterium</taxon>
    </lineage>
</organism>
<dbReference type="EMBL" id="BAAAPZ010000002">
    <property type="protein sequence ID" value="GAA2089228.1"/>
    <property type="molecule type" value="Genomic_DNA"/>
</dbReference>
<keyword evidence="3" id="KW-0285">Flavoprotein</keyword>
<sequence length="444" mass="48090">MKLDDIHGYIYRPGDPQWPSCYQTAVRAEPDLLIEAEDAADVQRAVAYAAENELPIAARNTGHGATSFTGGVLISTRRLQRVDIDPHARLARVGGGTTWDAVVHEAARYGLAPLSGSAPTVGVAGYSLGGGIGPLTRQYGYAADHITGLDVITADSRPRHVSADNHADLYWTMRGGGGSFGVVTALQFRLFPVDQVLAGALSFDPERFPEIVSRYREWTTVVPDQLTSSLSLMTFPDLPTLPERIRGKRTLRLFVTCTDPRTCISAIDALRTWGPVEDTIYPMPYAECSQVFAEPATPHGYQGDAVTTAALDPTAAATVKERIDAETENCVFLQLHHLGGAAARQPEHENAIGHRDATYVVRVTTPVARQVPGDLASKQSALIQGLAHGATSRALNFLFGDNTAELSTSACYEPETYQRLVNVKRRYDPANLIRLGRAISVNAR</sequence>
<evidence type="ECO:0000313" key="7">
    <source>
        <dbReference type="EMBL" id="GAA2089228.1"/>
    </source>
</evidence>
<comment type="similarity">
    <text evidence="2">Belongs to the oxygen-dependent FAD-linked oxidoreductase family.</text>
</comment>
<keyword evidence="5" id="KW-0560">Oxidoreductase</keyword>
<comment type="cofactor">
    <cofactor evidence="1">
        <name>FAD</name>
        <dbReference type="ChEBI" id="CHEBI:57692"/>
    </cofactor>
</comment>
<gene>
    <name evidence="7" type="ORF">GCM10009823_04860</name>
</gene>
<dbReference type="Pfam" id="PF01565">
    <property type="entry name" value="FAD_binding_4"/>
    <property type="match status" value="1"/>
</dbReference>
<proteinExistence type="inferred from homology"/>
<dbReference type="Gene3D" id="3.30.43.10">
    <property type="entry name" value="Uridine Diphospho-n-acetylenolpyruvylglucosamine Reductase, domain 2"/>
    <property type="match status" value="1"/>
</dbReference>
<dbReference type="Proteomes" id="UP001500984">
    <property type="component" value="Unassembled WGS sequence"/>
</dbReference>
<dbReference type="InterPro" id="IPR016169">
    <property type="entry name" value="FAD-bd_PCMH_sub2"/>
</dbReference>
<reference evidence="7 8" key="1">
    <citation type="journal article" date="2019" name="Int. J. Syst. Evol. Microbiol.">
        <title>The Global Catalogue of Microorganisms (GCM) 10K type strain sequencing project: providing services to taxonomists for standard genome sequencing and annotation.</title>
        <authorList>
            <consortium name="The Broad Institute Genomics Platform"/>
            <consortium name="The Broad Institute Genome Sequencing Center for Infectious Disease"/>
            <person name="Wu L."/>
            <person name="Ma J."/>
        </authorList>
    </citation>
    <scope>NUCLEOTIDE SEQUENCE [LARGE SCALE GENOMIC DNA]</scope>
    <source>
        <strain evidence="7 8">JCM 15900</strain>
    </source>
</reference>
<keyword evidence="8" id="KW-1185">Reference proteome</keyword>
<evidence type="ECO:0000256" key="5">
    <source>
        <dbReference type="ARBA" id="ARBA00023002"/>
    </source>
</evidence>
<dbReference type="InterPro" id="IPR016167">
    <property type="entry name" value="FAD-bd_PCMH_sub1"/>
</dbReference>
<dbReference type="InterPro" id="IPR006094">
    <property type="entry name" value="Oxid_FAD_bind_N"/>
</dbReference>
<dbReference type="SUPFAM" id="SSF56176">
    <property type="entry name" value="FAD-binding/transporter-associated domain-like"/>
    <property type="match status" value="1"/>
</dbReference>
<dbReference type="InterPro" id="IPR050416">
    <property type="entry name" value="FAD-linked_Oxidoreductase"/>
</dbReference>
<evidence type="ECO:0000256" key="1">
    <source>
        <dbReference type="ARBA" id="ARBA00001974"/>
    </source>
</evidence>
<protein>
    <submittedName>
        <fullName evidence="7">FAD-binding oxidoreductase</fullName>
    </submittedName>
</protein>
<dbReference type="PANTHER" id="PTHR42973:SF39">
    <property type="entry name" value="FAD-BINDING PCMH-TYPE DOMAIN-CONTAINING PROTEIN"/>
    <property type="match status" value="1"/>
</dbReference>
<dbReference type="InterPro" id="IPR036318">
    <property type="entry name" value="FAD-bd_PCMH-like_sf"/>
</dbReference>
<name>A0ABN2WF00_9MICO</name>
<evidence type="ECO:0000256" key="3">
    <source>
        <dbReference type="ARBA" id="ARBA00022630"/>
    </source>
</evidence>
<dbReference type="RefSeq" id="WP_344334815.1">
    <property type="nucleotide sequence ID" value="NZ_BAAAPZ010000002.1"/>
</dbReference>
<evidence type="ECO:0000256" key="4">
    <source>
        <dbReference type="ARBA" id="ARBA00022827"/>
    </source>
</evidence>
<comment type="caution">
    <text evidence="7">The sequence shown here is derived from an EMBL/GenBank/DDBJ whole genome shotgun (WGS) entry which is preliminary data.</text>
</comment>